<dbReference type="Proteomes" id="UP000250235">
    <property type="component" value="Unassembled WGS sequence"/>
</dbReference>
<sequence>MRSVVASHGPGSNPRGNAICNAILLQCFPVLQIFGHQYLDRHRIGDIYRSLPRRADVIVTTVGARHKCQQGSGFEPPMYVDNCYLFFIKAAGDGGATTTKIAAAAHDAASNVARPARIMRNQHAADVDSSGQQACSGAPPHHATSWPAPPSSRAAALDQPHNDLRKAARPEARPGARRTGHDARRARKLRPSLARQARVQHARWRSSWRRRVRQHRAVDVRRYFGRLDLKFNVRYNSAIRIQLAVGPQPLRLRNHNSRLAHQIMVKRLATSPHDPLGITDSACKNQLAVVSVRYGPFNPYIPIRSTAIGKSRVAIDPIAMHTSWRSNSDIASIPTEEQTVPTTGERGATMETRPELETPTGNEYIGGVPEGHERTIDDQEGEVAKGQKFFPVRVFVRTDCASSELLRPLRKLRYGLSL</sequence>
<feature type="compositionally biased region" description="Low complexity" evidence="1">
    <location>
        <begin position="143"/>
        <end position="156"/>
    </location>
</feature>
<dbReference type="AlphaFoldDB" id="A0A2Z7CEQ8"/>
<evidence type="ECO:0000313" key="3">
    <source>
        <dbReference type="Proteomes" id="UP000250235"/>
    </source>
</evidence>
<name>A0A2Z7CEQ8_9LAMI</name>
<keyword evidence="3" id="KW-1185">Reference proteome</keyword>
<gene>
    <name evidence="2" type="ORF">F511_36914</name>
</gene>
<dbReference type="EMBL" id="KQ996055">
    <property type="protein sequence ID" value="KZV45541.1"/>
    <property type="molecule type" value="Genomic_DNA"/>
</dbReference>
<accession>A0A2Z7CEQ8</accession>
<reference evidence="2 3" key="1">
    <citation type="journal article" date="2015" name="Proc. Natl. Acad. Sci. U.S.A.">
        <title>The resurrection genome of Boea hygrometrica: A blueprint for survival of dehydration.</title>
        <authorList>
            <person name="Xiao L."/>
            <person name="Yang G."/>
            <person name="Zhang L."/>
            <person name="Yang X."/>
            <person name="Zhao S."/>
            <person name="Ji Z."/>
            <person name="Zhou Q."/>
            <person name="Hu M."/>
            <person name="Wang Y."/>
            <person name="Chen M."/>
            <person name="Xu Y."/>
            <person name="Jin H."/>
            <person name="Xiao X."/>
            <person name="Hu G."/>
            <person name="Bao F."/>
            <person name="Hu Y."/>
            <person name="Wan P."/>
            <person name="Li L."/>
            <person name="Deng X."/>
            <person name="Kuang T."/>
            <person name="Xiang C."/>
            <person name="Zhu J.K."/>
            <person name="Oliver M.J."/>
            <person name="He Y."/>
        </authorList>
    </citation>
    <scope>NUCLEOTIDE SEQUENCE [LARGE SCALE GENOMIC DNA]</scope>
    <source>
        <strain evidence="3">cv. XS01</strain>
    </source>
</reference>
<organism evidence="2 3">
    <name type="scientific">Dorcoceras hygrometricum</name>
    <dbReference type="NCBI Taxonomy" id="472368"/>
    <lineage>
        <taxon>Eukaryota</taxon>
        <taxon>Viridiplantae</taxon>
        <taxon>Streptophyta</taxon>
        <taxon>Embryophyta</taxon>
        <taxon>Tracheophyta</taxon>
        <taxon>Spermatophyta</taxon>
        <taxon>Magnoliopsida</taxon>
        <taxon>eudicotyledons</taxon>
        <taxon>Gunneridae</taxon>
        <taxon>Pentapetalae</taxon>
        <taxon>asterids</taxon>
        <taxon>lamiids</taxon>
        <taxon>Lamiales</taxon>
        <taxon>Gesneriaceae</taxon>
        <taxon>Didymocarpoideae</taxon>
        <taxon>Trichosporeae</taxon>
        <taxon>Loxocarpinae</taxon>
        <taxon>Dorcoceras</taxon>
    </lineage>
</organism>
<protein>
    <submittedName>
        <fullName evidence="2">Uncharacterized protein</fullName>
    </submittedName>
</protein>
<feature type="region of interest" description="Disordered" evidence="1">
    <location>
        <begin position="123"/>
        <end position="198"/>
    </location>
</feature>
<proteinExistence type="predicted"/>
<evidence type="ECO:0000256" key="1">
    <source>
        <dbReference type="SAM" id="MobiDB-lite"/>
    </source>
</evidence>
<feature type="compositionally biased region" description="Basic and acidic residues" evidence="1">
    <location>
        <begin position="160"/>
        <end position="183"/>
    </location>
</feature>
<evidence type="ECO:0000313" key="2">
    <source>
        <dbReference type="EMBL" id="KZV45541.1"/>
    </source>
</evidence>